<organism evidence="3 4">
    <name type="scientific">Micromonospora nigra</name>
    <dbReference type="NCBI Taxonomy" id="145857"/>
    <lineage>
        <taxon>Bacteria</taxon>
        <taxon>Bacillati</taxon>
        <taxon>Actinomycetota</taxon>
        <taxon>Actinomycetes</taxon>
        <taxon>Micromonosporales</taxon>
        <taxon>Micromonosporaceae</taxon>
        <taxon>Micromonospora</taxon>
    </lineage>
</organism>
<accession>A0A1C6RHD9</accession>
<evidence type="ECO:0000313" key="3">
    <source>
        <dbReference type="EMBL" id="SCL16605.1"/>
    </source>
</evidence>
<evidence type="ECO:0000256" key="2">
    <source>
        <dbReference type="SAM" id="SignalP"/>
    </source>
</evidence>
<feature type="chain" id="PRO_5008744842" description="Lipoprotein" evidence="2">
    <location>
        <begin position="24"/>
        <end position="168"/>
    </location>
</feature>
<gene>
    <name evidence="3" type="ORF">GA0070616_1062</name>
</gene>
<feature type="region of interest" description="Disordered" evidence="1">
    <location>
        <begin position="24"/>
        <end position="54"/>
    </location>
</feature>
<keyword evidence="2" id="KW-0732">Signal</keyword>
<reference evidence="3 4" key="1">
    <citation type="submission" date="2016-06" db="EMBL/GenBank/DDBJ databases">
        <authorList>
            <person name="Kjaerup R.B."/>
            <person name="Dalgaard T.S."/>
            <person name="Juul-Madsen H.R."/>
        </authorList>
    </citation>
    <scope>NUCLEOTIDE SEQUENCE [LARGE SCALE GENOMIC DNA]</scope>
    <source>
        <strain evidence="3 4">DSM 43818</strain>
    </source>
</reference>
<sequence>MIKLRVLPAVFACVSLLTLSACGGEDESTTAGSTPSGAATSAAAESPSAAPATSAAVETVTDKKLCESAEKASADLRASFIKVMSSGEEPSPADFQKLYDELEKEMSAVAASGGADSEVAAALTAFGAEAGKAAAAADPAATADNPAFEKAGTDITAACKKVGVSVNF</sequence>
<name>A0A1C6RHD9_9ACTN</name>
<dbReference type="OrthoDB" id="3397569at2"/>
<dbReference type="RefSeq" id="WP_091077088.1">
    <property type="nucleotide sequence ID" value="NZ_FMHT01000003.1"/>
</dbReference>
<evidence type="ECO:0000313" key="4">
    <source>
        <dbReference type="Proteomes" id="UP000199699"/>
    </source>
</evidence>
<dbReference type="Proteomes" id="UP000199699">
    <property type="component" value="Unassembled WGS sequence"/>
</dbReference>
<feature type="signal peptide" evidence="2">
    <location>
        <begin position="1"/>
        <end position="23"/>
    </location>
</feature>
<evidence type="ECO:0008006" key="5">
    <source>
        <dbReference type="Google" id="ProtNLM"/>
    </source>
</evidence>
<keyword evidence="4" id="KW-1185">Reference proteome</keyword>
<evidence type="ECO:0000256" key="1">
    <source>
        <dbReference type="SAM" id="MobiDB-lite"/>
    </source>
</evidence>
<protein>
    <recommendedName>
        <fullName evidence="5">Lipoprotein</fullName>
    </recommendedName>
</protein>
<dbReference type="AlphaFoldDB" id="A0A1C6RHD9"/>
<feature type="compositionally biased region" description="Low complexity" evidence="1">
    <location>
        <begin position="29"/>
        <end position="54"/>
    </location>
</feature>
<proteinExistence type="predicted"/>
<dbReference type="PROSITE" id="PS51257">
    <property type="entry name" value="PROKAR_LIPOPROTEIN"/>
    <property type="match status" value="1"/>
</dbReference>
<dbReference type="EMBL" id="FMHT01000003">
    <property type="protein sequence ID" value="SCL16605.1"/>
    <property type="molecule type" value="Genomic_DNA"/>
</dbReference>